<proteinExistence type="predicted"/>
<keyword evidence="2" id="KW-1185">Reference proteome</keyword>
<dbReference type="PATRIC" id="fig|740709.3.peg.231"/>
<dbReference type="EMBL" id="AMRG01000001">
    <property type="protein sequence ID" value="EKE87656.1"/>
    <property type="molecule type" value="Genomic_DNA"/>
</dbReference>
<comment type="caution">
    <text evidence="1">The sequence shown here is derived from an EMBL/GenBank/DDBJ whole genome shotgun (WGS) entry which is preliminary data.</text>
</comment>
<evidence type="ECO:0000313" key="1">
    <source>
        <dbReference type="EMBL" id="EKE87656.1"/>
    </source>
</evidence>
<gene>
    <name evidence="1" type="ORF">A10D4_01140</name>
</gene>
<dbReference type="Proteomes" id="UP000014115">
    <property type="component" value="Unassembled WGS sequence"/>
</dbReference>
<accession>K2JWD8</accession>
<protein>
    <submittedName>
        <fullName evidence="1">Uncharacterized protein</fullName>
    </submittedName>
</protein>
<evidence type="ECO:0000313" key="2">
    <source>
        <dbReference type="Proteomes" id="UP000014115"/>
    </source>
</evidence>
<dbReference type="AlphaFoldDB" id="K2JWD8"/>
<sequence>MSITQLQPDHINSALLAEWASQAKQYRLYFVVLGQLPSGDQAPNWDYAATLMFDQTPMGYCVEGHGIGFNQYQVASYSDMVERILADNQRFNNGGMLFAAAV</sequence>
<reference evidence="1 2" key="1">
    <citation type="journal article" date="2012" name="J. Bacteriol.">
        <title>Genome Sequence of Idiomarina xiamenensis Type Strain 10-D-4.</title>
        <authorList>
            <person name="Lai Q."/>
            <person name="Wang L."/>
            <person name="Wang W."/>
            <person name="Shao Z."/>
        </authorList>
    </citation>
    <scope>NUCLEOTIDE SEQUENCE [LARGE SCALE GENOMIC DNA]</scope>
    <source>
        <strain evidence="1 2">10-D-4</strain>
    </source>
</reference>
<name>K2JWD8_9GAMM</name>
<organism evidence="1 2">
    <name type="scientific">Idiomarina xiamenensis 10-D-4</name>
    <dbReference type="NCBI Taxonomy" id="740709"/>
    <lineage>
        <taxon>Bacteria</taxon>
        <taxon>Pseudomonadati</taxon>
        <taxon>Pseudomonadota</taxon>
        <taxon>Gammaproteobacteria</taxon>
        <taxon>Alteromonadales</taxon>
        <taxon>Idiomarinaceae</taxon>
        <taxon>Idiomarina</taxon>
    </lineage>
</organism>
<dbReference type="RefSeq" id="WP_008487182.1">
    <property type="nucleotide sequence ID" value="NZ_AMRG01000001.1"/>
</dbReference>